<dbReference type="AlphaFoldDB" id="A0A8H4LUP0"/>
<feature type="compositionally biased region" description="Low complexity" evidence="1">
    <location>
        <begin position="58"/>
        <end position="86"/>
    </location>
</feature>
<keyword evidence="2" id="KW-0732">Signal</keyword>
<dbReference type="EMBL" id="JAAVMX010000008">
    <property type="protein sequence ID" value="KAF4505890.1"/>
    <property type="molecule type" value="Genomic_DNA"/>
</dbReference>
<evidence type="ECO:0000256" key="2">
    <source>
        <dbReference type="SAM" id="SignalP"/>
    </source>
</evidence>
<feature type="signal peptide" evidence="2">
    <location>
        <begin position="1"/>
        <end position="20"/>
    </location>
</feature>
<evidence type="ECO:0000313" key="4">
    <source>
        <dbReference type="Proteomes" id="UP000557566"/>
    </source>
</evidence>
<accession>A0A8H4LUP0</accession>
<feature type="chain" id="PRO_5034978753" evidence="2">
    <location>
        <begin position="21"/>
        <end position="303"/>
    </location>
</feature>
<evidence type="ECO:0000256" key="1">
    <source>
        <dbReference type="SAM" id="MobiDB-lite"/>
    </source>
</evidence>
<keyword evidence="4" id="KW-1185">Reference proteome</keyword>
<protein>
    <submittedName>
        <fullName evidence="3">Uncharacterized protein</fullName>
    </submittedName>
</protein>
<sequence>MKNLELVTSVMAAWACLVRGAPAGKPEAGSRGRSPVGTSGPAPGAVSYGVSGSPFSNSTQAAVPSSSSPVPSSAATAGKSAPAAKGQPQPRYEKEFNGGGVLGPINSAMGVGHAIAGPAGKILSAVAGHAGLALGAGPAGDILSAVAGPVGHVLGAGTAMAGPAGNILSAVTGPAGHVLGAGVGAAQGAVDVVFKAAGDAINLVPDAAGRALKGNLAGAGMGAVSDAAKLATGIPMDIVKIPIDAAGTLLNGRDVSQTEEAKSSYSHSNARRGVVDAGIDAAAGETINLTGAMGNTNTAKAYA</sequence>
<proteinExistence type="predicted"/>
<gene>
    <name evidence="3" type="ORF">G6O67_007793</name>
</gene>
<evidence type="ECO:0000313" key="3">
    <source>
        <dbReference type="EMBL" id="KAF4505890.1"/>
    </source>
</evidence>
<organism evidence="3 4">
    <name type="scientific">Ophiocordyceps sinensis</name>
    <dbReference type="NCBI Taxonomy" id="72228"/>
    <lineage>
        <taxon>Eukaryota</taxon>
        <taxon>Fungi</taxon>
        <taxon>Dikarya</taxon>
        <taxon>Ascomycota</taxon>
        <taxon>Pezizomycotina</taxon>
        <taxon>Sordariomycetes</taxon>
        <taxon>Hypocreomycetidae</taxon>
        <taxon>Hypocreales</taxon>
        <taxon>Ophiocordycipitaceae</taxon>
        <taxon>Ophiocordyceps</taxon>
    </lineage>
</organism>
<name>A0A8H4LUP0_9HYPO</name>
<feature type="region of interest" description="Disordered" evidence="1">
    <location>
        <begin position="23"/>
        <end position="98"/>
    </location>
</feature>
<dbReference type="OrthoDB" id="4928177at2759"/>
<reference evidence="3 4" key="1">
    <citation type="journal article" date="2020" name="Genome Biol. Evol.">
        <title>A new high-quality draft genome assembly of the Chinese cordyceps Ophiocordyceps sinensis.</title>
        <authorList>
            <person name="Shu R."/>
            <person name="Zhang J."/>
            <person name="Meng Q."/>
            <person name="Zhang H."/>
            <person name="Zhou G."/>
            <person name="Li M."/>
            <person name="Wu P."/>
            <person name="Zhao Y."/>
            <person name="Chen C."/>
            <person name="Qin Q."/>
        </authorList>
    </citation>
    <scope>NUCLEOTIDE SEQUENCE [LARGE SCALE GENOMIC DNA]</scope>
    <source>
        <strain evidence="3 4">IOZ07</strain>
    </source>
</reference>
<comment type="caution">
    <text evidence="3">The sequence shown here is derived from an EMBL/GenBank/DDBJ whole genome shotgun (WGS) entry which is preliminary data.</text>
</comment>
<dbReference type="Proteomes" id="UP000557566">
    <property type="component" value="Unassembled WGS sequence"/>
</dbReference>